<sequence length="747" mass="83963">MKTPDHEIKLRDRIRDIVTDSETGLIDFIKGQILATSLFYTKIPQTLGKEEHHASVGRCIVYPIFGEERGRRGGSSSMGRHSNRWNMLRRILRSPALYLTLGIYLGGHLRLLKPLVDTLEELEATSRNIAKEMEHRVDQFSEKLQNCHRDAPVASSTLASVWKKSISEKREADQQASNPVCQKFDGSPFGPPSANSLWLMFRDRIHASSRLTKDSTFTQSKMIDELINLVSPRLVNSVKSVVRDWTRVDEILMKAMERYQFLEAENNDNELPTSLDAPPPVRILVMGGSVTRGTNCAISIPGVTRFDCAWPSRLEQLLNRLFFNDKNIVEVKVVGIGGSNSATGTVILKDELLRKDARNPDILIHSYATNDMHVLTMEQAKNSNITLHSRVFGMSQAFVRETLKADPCTKEPLLLWMDDYLGNEQRDILAISELSQGIHVLANYYGFTFLSYADMVRDWVYGDTRETLFSPSGWYQKGVFAREVHPGAGAHLTMAYVVAFNLLNLITTYCALETNVLPLPLQAVNKQISAARRFDKKEEFGLIGKPAPLPKGIPPQLSRGLSLEHISDLWHESSHELGAPNPDSPPPDCRDKCIFSWVSGMDMEQNDPVWVNKLFAPFILKSTDWKLAEGHKKIGYIPIGPIGSTLSLEFKDVGQPIQSVSLFTMKSYGPKWKDSEVRVTISARSEQSREWDTVGIRDLVGAHEKKTSEMYMEIFSFAEVQKNGSVRIDMALSSGITFKLLGLTICS</sequence>
<evidence type="ECO:0000313" key="1">
    <source>
        <dbReference type="EMBL" id="CAG9277484.1"/>
    </source>
</evidence>
<dbReference type="Proteomes" id="UP000836788">
    <property type="component" value="Chromosome 1"/>
</dbReference>
<gene>
    <name evidence="1" type="ORF">PTTT1_LOCUS3976</name>
</gene>
<proteinExistence type="predicted"/>
<dbReference type="PANTHER" id="PTHR34407">
    <property type="entry name" value="EXPRESSED PROTEIN"/>
    <property type="match status" value="1"/>
</dbReference>
<protein>
    <submittedName>
        <fullName evidence="1">Uncharacterized protein</fullName>
    </submittedName>
</protein>
<organism evidence="1">
    <name type="scientific">Phaeodactylum tricornutum</name>
    <name type="common">Diatom</name>
    <dbReference type="NCBI Taxonomy" id="2850"/>
    <lineage>
        <taxon>Eukaryota</taxon>
        <taxon>Sar</taxon>
        <taxon>Stramenopiles</taxon>
        <taxon>Ochrophyta</taxon>
        <taxon>Bacillariophyta</taxon>
        <taxon>Bacillariophyceae</taxon>
        <taxon>Bacillariophycidae</taxon>
        <taxon>Naviculales</taxon>
        <taxon>Phaeodactylaceae</taxon>
        <taxon>Phaeodactylum</taxon>
    </lineage>
</organism>
<dbReference type="EMBL" id="OU594942">
    <property type="protein sequence ID" value="CAG9277484.1"/>
    <property type="molecule type" value="Genomic_DNA"/>
</dbReference>
<accession>A0A8J9X151</accession>
<dbReference type="Gene3D" id="3.40.50.1110">
    <property type="entry name" value="SGNH hydrolase"/>
    <property type="match status" value="1"/>
</dbReference>
<dbReference type="SUPFAM" id="SSF52266">
    <property type="entry name" value="SGNH hydrolase"/>
    <property type="match status" value="1"/>
</dbReference>
<dbReference type="InterPro" id="IPR036514">
    <property type="entry name" value="SGNH_hydro_sf"/>
</dbReference>
<reference evidence="1" key="1">
    <citation type="submission" date="2022-02" db="EMBL/GenBank/DDBJ databases">
        <authorList>
            <person name="Giguere J D."/>
        </authorList>
    </citation>
    <scope>NUCLEOTIDE SEQUENCE</scope>
    <source>
        <strain evidence="1">CCAP 1055/1</strain>
    </source>
</reference>
<name>A0A8J9X151_PHATR</name>
<dbReference type="PANTHER" id="PTHR34407:SF1">
    <property type="entry name" value="SGNH HYDROLASE-TYPE ESTERASE DOMAIN-CONTAINING PROTEIN"/>
    <property type="match status" value="1"/>
</dbReference>
<dbReference type="AlphaFoldDB" id="A0A8J9X151"/>